<dbReference type="EMBL" id="CP132921">
    <property type="protein sequence ID" value="WMW07406.1"/>
    <property type="molecule type" value="Genomic_DNA"/>
</dbReference>
<sequence>MIINLVPVRHDQPLALSVKGDVLTLNGEAFDFRALGEGALLPVEAIAAPWFMGDVRRIEGRLHLTLMLPHGVHAPQATRFPEALEVTEDGPVALPPYETPMSEERRRDEH</sequence>
<protein>
    <submittedName>
        <fullName evidence="2">Uncharacterized protein</fullName>
    </submittedName>
</protein>
<accession>A0ABY9QTQ6</accession>
<evidence type="ECO:0000313" key="3">
    <source>
        <dbReference type="Proteomes" id="UP001183127"/>
    </source>
</evidence>
<dbReference type="GeneID" id="32807182"/>
<dbReference type="Proteomes" id="UP001183127">
    <property type="component" value="Chromosome"/>
</dbReference>
<gene>
    <name evidence="2" type="ORF">RAH46_08695</name>
</gene>
<organism evidence="2 3">
    <name type="scientific">Pseudomonas entomophila</name>
    <dbReference type="NCBI Taxonomy" id="312306"/>
    <lineage>
        <taxon>Bacteria</taxon>
        <taxon>Pseudomonadati</taxon>
        <taxon>Pseudomonadota</taxon>
        <taxon>Gammaproteobacteria</taxon>
        <taxon>Pseudomonadales</taxon>
        <taxon>Pseudomonadaceae</taxon>
        <taxon>Pseudomonas</taxon>
    </lineage>
</organism>
<evidence type="ECO:0000313" key="2">
    <source>
        <dbReference type="EMBL" id="WMW07406.1"/>
    </source>
</evidence>
<name>A0ABY9QTQ6_9PSED</name>
<evidence type="ECO:0000256" key="1">
    <source>
        <dbReference type="SAM" id="MobiDB-lite"/>
    </source>
</evidence>
<proteinExistence type="predicted"/>
<feature type="region of interest" description="Disordered" evidence="1">
    <location>
        <begin position="88"/>
        <end position="110"/>
    </location>
</feature>
<dbReference type="RefSeq" id="WP_011535233.1">
    <property type="nucleotide sequence ID" value="NZ_CP132921.1"/>
</dbReference>
<reference evidence="2 3" key="1">
    <citation type="submission" date="2023-08" db="EMBL/GenBank/DDBJ databases">
        <title>Complete Genome Sequence of Pseudomonas entomophila TVIN A01.</title>
        <authorList>
            <person name="Shelke T."/>
            <person name="Mahar N.S."/>
            <person name="Gupta I."/>
            <person name="Gupta V."/>
        </authorList>
    </citation>
    <scope>NUCLEOTIDE SEQUENCE [LARGE SCALE GENOMIC DNA]</scope>
    <source>
        <strain evidence="2 3">TVIN-A01</strain>
    </source>
</reference>
<keyword evidence="3" id="KW-1185">Reference proteome</keyword>